<dbReference type="Pfam" id="PF18546">
    <property type="entry name" value="MetOD1"/>
    <property type="match status" value="1"/>
</dbReference>
<dbReference type="AlphaFoldDB" id="A4X050"/>
<proteinExistence type="predicted"/>
<evidence type="ECO:0000313" key="2">
    <source>
        <dbReference type="EMBL" id="ABP73014.1"/>
    </source>
</evidence>
<dbReference type="EMBL" id="CP000663">
    <property type="protein sequence ID" value="ABP73014.1"/>
    <property type="molecule type" value="Genomic_DNA"/>
</dbReference>
<dbReference type="HOGENOM" id="CLU_1515467_0_0_5"/>
<dbReference type="InterPro" id="IPR041359">
    <property type="entry name" value="MetOD1"/>
</dbReference>
<feature type="domain" description="Metanogen output" evidence="1">
    <location>
        <begin position="25"/>
        <end position="156"/>
    </location>
</feature>
<protein>
    <recommendedName>
        <fullName evidence="1">Metanogen output domain-containing protein</fullName>
    </recommendedName>
</protein>
<dbReference type="BioCyc" id="RSPH349102:G1G8M-4296-MONOMER"/>
<evidence type="ECO:0000259" key="1">
    <source>
        <dbReference type="Pfam" id="PF18546"/>
    </source>
</evidence>
<geneLocation type="plasmid" evidence="2">
    <name>pRSPA02</name>
</geneLocation>
<gene>
    <name evidence="2" type="ordered locus">Rsph17025_4163</name>
</gene>
<accession>A4X050</accession>
<sequence length="176" mass="19674">MDAGADKVSDLDVPLDADVFLRSLLRELAGTLEKVVGLDEASGYISIVGGIMGEHMNGAYRRALQVETLTREQIGEVLVDLKRRIEGDFHILEEREDRIVFGNRRCPFREHVLGRPSLCMMTSNVFGSIAAENLGYARVDIEQSIAAGDAGCRVTVYLTPKEMPEPNAREYFRREE</sequence>
<reference evidence="2" key="1">
    <citation type="submission" date="2007-04" db="EMBL/GenBank/DDBJ databases">
        <title>Complete sequence of plasmid pRSPA02 of Rhodobacter sphaeroides ATCC 17025.</title>
        <authorList>
            <consortium name="US DOE Joint Genome Institute"/>
            <person name="Copeland A."/>
            <person name="Lucas S."/>
            <person name="Lapidus A."/>
            <person name="Barry K."/>
            <person name="Detter J.C."/>
            <person name="Glavina del Rio T."/>
            <person name="Hammon N."/>
            <person name="Israni S."/>
            <person name="Dalin E."/>
            <person name="Tice H."/>
            <person name="Pitluck S."/>
            <person name="Chertkov O."/>
            <person name="Brettin T."/>
            <person name="Bruce D."/>
            <person name="Han C."/>
            <person name="Schmutz J."/>
            <person name="Larimer F."/>
            <person name="Land M."/>
            <person name="Hauser L."/>
            <person name="Kyrpides N."/>
            <person name="Kim E."/>
            <person name="Richardson P."/>
            <person name="Mackenzie C."/>
            <person name="Choudhary M."/>
            <person name="Donohue T.J."/>
            <person name="Kaplan S."/>
        </authorList>
    </citation>
    <scope>NUCLEOTIDE SEQUENCE [LARGE SCALE GENOMIC DNA]</scope>
    <source>
        <strain evidence="2">ATCC 17025</strain>
        <plasmid evidence="2">pRSPA02</plasmid>
    </source>
</reference>
<organism evidence="2">
    <name type="scientific">Cereibacter sphaeroides (strain ATCC 17025 / ATH 2.4.3)</name>
    <name type="common">Rhodobacter sphaeroides</name>
    <dbReference type="NCBI Taxonomy" id="349102"/>
    <lineage>
        <taxon>Bacteria</taxon>
        <taxon>Pseudomonadati</taxon>
        <taxon>Pseudomonadota</taxon>
        <taxon>Alphaproteobacteria</taxon>
        <taxon>Rhodobacterales</taxon>
        <taxon>Paracoccaceae</taxon>
        <taxon>Cereibacter</taxon>
    </lineage>
</organism>
<name>A4X050_CERS5</name>
<dbReference type="KEGG" id="rsq:Rsph17025_4163"/>
<keyword evidence="2" id="KW-0614">Plasmid</keyword>